<proteinExistence type="inferred from homology"/>
<keyword evidence="6 8" id="KW-0503">Monooxygenase</keyword>
<name>A0A4D7BA80_9HYPH</name>
<dbReference type="EC" id="1.14.14.5" evidence="2"/>
<dbReference type="InterPro" id="IPR050172">
    <property type="entry name" value="SsuD_RutA_monooxygenase"/>
</dbReference>
<dbReference type="EMBL" id="CP039690">
    <property type="protein sequence ID" value="QCI65002.1"/>
    <property type="molecule type" value="Genomic_DNA"/>
</dbReference>
<protein>
    <recommendedName>
        <fullName evidence="2">alkanesulfonate monooxygenase</fullName>
        <ecNumber evidence="2">1.14.14.5</ecNumber>
    </recommendedName>
</protein>
<dbReference type="OrthoDB" id="9814695at2"/>
<dbReference type="GO" id="GO:0046306">
    <property type="term" value="P:alkanesulfonate catabolic process"/>
    <property type="evidence" value="ECO:0007669"/>
    <property type="project" value="TreeGrafter"/>
</dbReference>
<dbReference type="InterPro" id="IPR011251">
    <property type="entry name" value="Luciferase-like_dom"/>
</dbReference>
<feature type="domain" description="Luciferase-like" evidence="7">
    <location>
        <begin position="28"/>
        <end position="335"/>
    </location>
</feature>
<keyword evidence="3" id="KW-0285">Flavoprotein</keyword>
<dbReference type="NCBIfam" id="NF001939">
    <property type="entry name" value="PRK00719.1"/>
    <property type="match status" value="1"/>
</dbReference>
<evidence type="ECO:0000256" key="6">
    <source>
        <dbReference type="ARBA" id="ARBA00023033"/>
    </source>
</evidence>
<dbReference type="InterPro" id="IPR019911">
    <property type="entry name" value="Alkanesulphonate_mOase_FMN-dep"/>
</dbReference>
<dbReference type="GO" id="GO:0008726">
    <property type="term" value="F:alkanesulfonate monooxygenase activity"/>
    <property type="evidence" value="ECO:0007669"/>
    <property type="project" value="UniProtKB-EC"/>
</dbReference>
<dbReference type="NCBIfam" id="TIGR03565">
    <property type="entry name" value="alk_sulf_monoox"/>
    <property type="match status" value="1"/>
</dbReference>
<evidence type="ECO:0000256" key="3">
    <source>
        <dbReference type="ARBA" id="ARBA00022630"/>
    </source>
</evidence>
<evidence type="ECO:0000256" key="5">
    <source>
        <dbReference type="ARBA" id="ARBA00023002"/>
    </source>
</evidence>
<dbReference type="Pfam" id="PF00296">
    <property type="entry name" value="Bac_luciferase"/>
    <property type="match status" value="1"/>
</dbReference>
<evidence type="ECO:0000313" key="9">
    <source>
        <dbReference type="Proteomes" id="UP000298781"/>
    </source>
</evidence>
<evidence type="ECO:0000256" key="4">
    <source>
        <dbReference type="ARBA" id="ARBA00022643"/>
    </source>
</evidence>
<dbReference type="InterPro" id="IPR036661">
    <property type="entry name" value="Luciferase-like_sf"/>
</dbReference>
<dbReference type="Proteomes" id="UP000298781">
    <property type="component" value="Chromosome"/>
</dbReference>
<dbReference type="PANTHER" id="PTHR42847:SF4">
    <property type="entry name" value="ALKANESULFONATE MONOOXYGENASE-RELATED"/>
    <property type="match status" value="1"/>
</dbReference>
<dbReference type="KEGG" id="pstg:E8M01_12695"/>
<accession>A0A4D7BA80</accession>
<reference evidence="8 9" key="1">
    <citation type="submission" date="2019-04" db="EMBL/GenBank/DDBJ databases">
        <title>Phreatobacter aquaticus sp. nov.</title>
        <authorList>
            <person name="Choi A."/>
        </authorList>
    </citation>
    <scope>NUCLEOTIDE SEQUENCE [LARGE SCALE GENOMIC DNA]</scope>
    <source>
        <strain evidence="8 9">KCTC 52518</strain>
    </source>
</reference>
<dbReference type="AlphaFoldDB" id="A0A4D7BA80"/>
<evidence type="ECO:0000256" key="2">
    <source>
        <dbReference type="ARBA" id="ARBA00012113"/>
    </source>
</evidence>
<dbReference type="Gene3D" id="3.20.20.30">
    <property type="entry name" value="Luciferase-like domain"/>
    <property type="match status" value="1"/>
</dbReference>
<gene>
    <name evidence="8" type="primary">ssuD</name>
    <name evidence="8" type="ORF">E8M01_12695</name>
</gene>
<dbReference type="PANTHER" id="PTHR42847">
    <property type="entry name" value="ALKANESULFONATE MONOOXYGENASE"/>
    <property type="match status" value="1"/>
</dbReference>
<dbReference type="SUPFAM" id="SSF51679">
    <property type="entry name" value="Bacterial luciferase-like"/>
    <property type="match status" value="1"/>
</dbReference>
<evidence type="ECO:0000259" key="7">
    <source>
        <dbReference type="Pfam" id="PF00296"/>
    </source>
</evidence>
<dbReference type="CDD" id="cd01094">
    <property type="entry name" value="Alkanesulfonate_monoxygenase"/>
    <property type="match status" value="1"/>
</dbReference>
<comment type="similarity">
    <text evidence="1">Belongs to the SsuD family.</text>
</comment>
<keyword evidence="4" id="KW-0288">FMN</keyword>
<dbReference type="RefSeq" id="WP_136960451.1">
    <property type="nucleotide sequence ID" value="NZ_CP039690.1"/>
</dbReference>
<evidence type="ECO:0000313" key="8">
    <source>
        <dbReference type="EMBL" id="QCI65002.1"/>
    </source>
</evidence>
<evidence type="ECO:0000256" key="1">
    <source>
        <dbReference type="ARBA" id="ARBA00007044"/>
    </source>
</evidence>
<organism evidence="8 9">
    <name type="scientific">Phreatobacter stygius</name>
    <dbReference type="NCBI Taxonomy" id="1940610"/>
    <lineage>
        <taxon>Bacteria</taxon>
        <taxon>Pseudomonadati</taxon>
        <taxon>Pseudomonadota</taxon>
        <taxon>Alphaproteobacteria</taxon>
        <taxon>Hyphomicrobiales</taxon>
        <taxon>Phreatobacteraceae</taxon>
        <taxon>Phreatobacter</taxon>
    </lineage>
</organism>
<keyword evidence="5" id="KW-0560">Oxidoreductase</keyword>
<keyword evidence="9" id="KW-1185">Reference proteome</keyword>
<sequence length="390" mass="41775">MTLHAAVPSPKPLDLFWFIPVSGDGSYLGTTAGHRPADFRYLKEIAQAADRLGFKGVLIPTGKACDDPLITAAALAAHTERLKFLVALRPGVASPTFAARQAAAIDRISQGRFIVNIVTGGNPAELAADGVHLSHDERYAHTAEFLSVYRRLLEGEKVDLDGRYIQVKGAKLEFPPVQRPAPPIWFGGSSDPALDVAAEHVDVYLTWGETPDQVKLKLDDVRARAARHGRTVKFGLRIHLIVRETDAEAWAAADKLISKLPDEAIAAAQRKFAEDSDSIGQKRQSALIRGRDNLEIAPNLWAGIGLVRGGAGTALVGSPQTVAARLRDYQALGIETVIASGYPHLEEAYQVAELLFPELGIGAVPERAHTTQVGEFGVSGTGVRVAVAAS</sequence>